<protein>
    <submittedName>
        <fullName evidence="1">17408_t:CDS:1</fullName>
    </submittedName>
</protein>
<reference evidence="1" key="1">
    <citation type="submission" date="2021-06" db="EMBL/GenBank/DDBJ databases">
        <authorList>
            <person name="Kallberg Y."/>
            <person name="Tangrot J."/>
            <person name="Rosling A."/>
        </authorList>
    </citation>
    <scope>NUCLEOTIDE SEQUENCE</scope>
    <source>
        <strain evidence="1">IL203A</strain>
    </source>
</reference>
<comment type="caution">
    <text evidence="1">The sequence shown here is derived from an EMBL/GenBank/DDBJ whole genome shotgun (WGS) entry which is preliminary data.</text>
</comment>
<name>A0ACA9N0V3_9GLOM</name>
<evidence type="ECO:0000313" key="2">
    <source>
        <dbReference type="Proteomes" id="UP000789702"/>
    </source>
</evidence>
<accession>A0ACA9N0V3</accession>
<keyword evidence="2" id="KW-1185">Reference proteome</keyword>
<proteinExistence type="predicted"/>
<evidence type="ECO:0000313" key="1">
    <source>
        <dbReference type="EMBL" id="CAG8621022.1"/>
    </source>
</evidence>
<gene>
    <name evidence="1" type="ORF">DHETER_LOCUS8017</name>
</gene>
<sequence>GGCGGSSTMKPDRNRSAMKRTSEQDKRSKKADKEFKIWKNLLN</sequence>
<dbReference type="EMBL" id="CAJVPU010012163">
    <property type="protein sequence ID" value="CAG8621022.1"/>
    <property type="molecule type" value="Genomic_DNA"/>
</dbReference>
<feature type="non-terminal residue" evidence="1">
    <location>
        <position position="1"/>
    </location>
</feature>
<organism evidence="1 2">
    <name type="scientific">Dentiscutata heterogama</name>
    <dbReference type="NCBI Taxonomy" id="1316150"/>
    <lineage>
        <taxon>Eukaryota</taxon>
        <taxon>Fungi</taxon>
        <taxon>Fungi incertae sedis</taxon>
        <taxon>Mucoromycota</taxon>
        <taxon>Glomeromycotina</taxon>
        <taxon>Glomeromycetes</taxon>
        <taxon>Diversisporales</taxon>
        <taxon>Gigasporaceae</taxon>
        <taxon>Dentiscutata</taxon>
    </lineage>
</organism>
<dbReference type="Proteomes" id="UP000789702">
    <property type="component" value="Unassembled WGS sequence"/>
</dbReference>